<dbReference type="EnsemblPlants" id="OMERI02G13470.1">
    <property type="protein sequence ID" value="OMERI02G13470.1"/>
    <property type="gene ID" value="OMERI02G13470"/>
</dbReference>
<evidence type="ECO:0000313" key="8">
    <source>
        <dbReference type="Proteomes" id="UP000008021"/>
    </source>
</evidence>
<dbReference type="eggNOG" id="ENOG502QT1Y">
    <property type="taxonomic scope" value="Eukaryota"/>
</dbReference>
<evidence type="ECO:0000313" key="7">
    <source>
        <dbReference type="EnsemblPlants" id="OMERI02G13470.1"/>
    </source>
</evidence>
<feature type="region of interest" description="Disordered" evidence="5">
    <location>
        <begin position="352"/>
        <end position="382"/>
    </location>
</feature>
<name>A0A0E0CJB1_9ORYZ</name>
<evidence type="ECO:0000256" key="5">
    <source>
        <dbReference type="SAM" id="MobiDB-lite"/>
    </source>
</evidence>
<keyword evidence="4" id="KW-0539">Nucleus</keyword>
<evidence type="ECO:0000259" key="6">
    <source>
        <dbReference type="PROSITE" id="PS51005"/>
    </source>
</evidence>
<feature type="region of interest" description="Disordered" evidence="5">
    <location>
        <begin position="272"/>
        <end position="315"/>
    </location>
</feature>
<dbReference type="AlphaFoldDB" id="A0A0E0CJB1"/>
<accession>A0A0E0CJB1</accession>
<dbReference type="Gene3D" id="2.170.150.80">
    <property type="entry name" value="NAC domain"/>
    <property type="match status" value="1"/>
</dbReference>
<protein>
    <recommendedName>
        <fullName evidence="6">NAC domain-containing protein</fullName>
    </recommendedName>
</protein>
<evidence type="ECO:0000256" key="3">
    <source>
        <dbReference type="ARBA" id="ARBA00023163"/>
    </source>
</evidence>
<evidence type="ECO:0000256" key="1">
    <source>
        <dbReference type="ARBA" id="ARBA00023015"/>
    </source>
</evidence>
<feature type="region of interest" description="Disordered" evidence="5">
    <location>
        <begin position="75"/>
        <end position="95"/>
    </location>
</feature>
<dbReference type="Pfam" id="PF02365">
    <property type="entry name" value="NAM"/>
    <property type="match status" value="1"/>
</dbReference>
<keyword evidence="8" id="KW-1185">Reference proteome</keyword>
<dbReference type="PROSITE" id="PS51005">
    <property type="entry name" value="NAC"/>
    <property type="match status" value="1"/>
</dbReference>
<feature type="compositionally biased region" description="Low complexity" evidence="5">
    <location>
        <begin position="353"/>
        <end position="366"/>
    </location>
</feature>
<feature type="region of interest" description="Disordered" evidence="5">
    <location>
        <begin position="216"/>
        <end position="260"/>
    </location>
</feature>
<proteinExistence type="predicted"/>
<feature type="compositionally biased region" description="Low complexity" evidence="5">
    <location>
        <begin position="241"/>
        <end position="251"/>
    </location>
</feature>
<dbReference type="PANTHER" id="PTHR31719">
    <property type="entry name" value="NAC TRANSCRIPTION FACTOR 56"/>
    <property type="match status" value="1"/>
</dbReference>
<dbReference type="HOGENOM" id="CLU_520130_0_0_1"/>
<evidence type="ECO:0000256" key="2">
    <source>
        <dbReference type="ARBA" id="ARBA00023125"/>
    </source>
</evidence>
<dbReference type="PANTHER" id="PTHR31719:SF88">
    <property type="entry name" value="OS07G0272700 PROTEIN"/>
    <property type="match status" value="1"/>
</dbReference>
<dbReference type="Proteomes" id="UP000008021">
    <property type="component" value="Chromosome 2"/>
</dbReference>
<dbReference type="GO" id="GO:0003677">
    <property type="term" value="F:DNA binding"/>
    <property type="evidence" value="ECO:0007669"/>
    <property type="project" value="UniProtKB-KW"/>
</dbReference>
<dbReference type="GO" id="GO:0006355">
    <property type="term" value="P:regulation of DNA-templated transcription"/>
    <property type="evidence" value="ECO:0007669"/>
    <property type="project" value="InterPro"/>
</dbReference>
<feature type="domain" description="NAC" evidence="6">
    <location>
        <begin position="10"/>
        <end position="169"/>
    </location>
</feature>
<keyword evidence="2" id="KW-0238">DNA-binding</keyword>
<keyword evidence="3" id="KW-0804">Transcription</keyword>
<reference evidence="7" key="2">
    <citation type="submission" date="2018-05" db="EMBL/GenBank/DDBJ databases">
        <title>OmerRS3 (Oryza meridionalis Reference Sequence Version 3).</title>
        <authorList>
            <person name="Zhang J."/>
            <person name="Kudrna D."/>
            <person name="Lee S."/>
            <person name="Talag J."/>
            <person name="Welchert J."/>
            <person name="Wing R.A."/>
        </authorList>
    </citation>
    <scope>NUCLEOTIDE SEQUENCE [LARGE SCALE GENOMIC DNA]</scope>
    <source>
        <strain evidence="7">cv. OR44</strain>
    </source>
</reference>
<feature type="region of interest" description="Disordered" evidence="5">
    <location>
        <begin position="404"/>
        <end position="428"/>
    </location>
</feature>
<evidence type="ECO:0000256" key="4">
    <source>
        <dbReference type="ARBA" id="ARBA00023242"/>
    </source>
</evidence>
<dbReference type="InterPro" id="IPR036093">
    <property type="entry name" value="NAC_dom_sf"/>
</dbReference>
<sequence>MANSAESQGLSPGFKFNPSVEQLLCFFLLPYLRHQRLLVDGVVFLDDPASAPPWALLHRHGRGGEDEAYFIGPVPAGDGHGGRRQQQVSRGTDGGKWIKQRTERRRGEEKPVVVFGGETFRWEEFSLNFHADERCRSGSTGWVMHEFAVVPPAGSRVAATHTACRIAFTSHGQKRKRVPDGYVFVDVQQFLGQYHEVMFTGLGGGLVVSDNGERASAAAPATEPPVHDVFLEPPENEYVDGAGESAMASPGSAGGAPLLKQPFATPQQFLDQEQAQAPAPAPAGLNDGGAVISNNNNGDGEHDAAPAAQPPTRYYNGPVPAVNSVFLDKMRKYLMADAKGLCRIDAHTNGEHAAAPAPAADDPLAAQHGSAPPPPPVPPDTAELERVVGQLLREAEDIIKVAAAGGYGGSSDKPLSEFDKAQNHILPS</sequence>
<dbReference type="Gramene" id="OMERI02G13470.1">
    <property type="protein sequence ID" value="OMERI02G13470.1"/>
    <property type="gene ID" value="OMERI02G13470"/>
</dbReference>
<dbReference type="SUPFAM" id="SSF101941">
    <property type="entry name" value="NAC domain"/>
    <property type="match status" value="1"/>
</dbReference>
<reference evidence="7" key="1">
    <citation type="submission" date="2015-04" db="UniProtKB">
        <authorList>
            <consortium name="EnsemblPlants"/>
        </authorList>
    </citation>
    <scope>IDENTIFICATION</scope>
</reference>
<organism evidence="7">
    <name type="scientific">Oryza meridionalis</name>
    <dbReference type="NCBI Taxonomy" id="40149"/>
    <lineage>
        <taxon>Eukaryota</taxon>
        <taxon>Viridiplantae</taxon>
        <taxon>Streptophyta</taxon>
        <taxon>Embryophyta</taxon>
        <taxon>Tracheophyta</taxon>
        <taxon>Spermatophyta</taxon>
        <taxon>Magnoliopsida</taxon>
        <taxon>Liliopsida</taxon>
        <taxon>Poales</taxon>
        <taxon>Poaceae</taxon>
        <taxon>BOP clade</taxon>
        <taxon>Oryzoideae</taxon>
        <taxon>Oryzeae</taxon>
        <taxon>Oryzinae</taxon>
        <taxon>Oryza</taxon>
    </lineage>
</organism>
<keyword evidence="1" id="KW-0805">Transcription regulation</keyword>
<dbReference type="InterPro" id="IPR003441">
    <property type="entry name" value="NAC-dom"/>
</dbReference>